<name>A0ABX1JWM4_9CELL</name>
<comment type="similarity">
    <text evidence="1">Belongs to the F420H(2)-dependent quinone reductase family.</text>
</comment>
<dbReference type="Pfam" id="PF04075">
    <property type="entry name" value="F420H2_quin_red"/>
    <property type="match status" value="1"/>
</dbReference>
<gene>
    <name evidence="3" type="ORF">HGA02_01235</name>
</gene>
<evidence type="ECO:0000256" key="2">
    <source>
        <dbReference type="ARBA" id="ARBA00049106"/>
    </source>
</evidence>
<dbReference type="Gene3D" id="2.30.110.10">
    <property type="entry name" value="Electron Transport, Fmn-binding Protein, Chain A"/>
    <property type="match status" value="1"/>
</dbReference>
<organism evidence="3 4">
    <name type="scientific">Cellulomonas septica</name>
    <dbReference type="NCBI Taxonomy" id="285080"/>
    <lineage>
        <taxon>Bacteria</taxon>
        <taxon>Bacillati</taxon>
        <taxon>Actinomycetota</taxon>
        <taxon>Actinomycetes</taxon>
        <taxon>Micrococcales</taxon>
        <taxon>Cellulomonadaceae</taxon>
        <taxon>Cellulomonas</taxon>
    </lineage>
</organism>
<accession>A0ABX1JWM4</accession>
<reference evidence="3 4" key="1">
    <citation type="submission" date="2020-04" db="EMBL/GenBank/DDBJ databases">
        <title>MicrobeNet Type strains.</title>
        <authorList>
            <person name="Nicholson A.C."/>
        </authorList>
    </citation>
    <scope>NUCLEOTIDE SEQUENCE [LARGE SCALE GENOMIC DNA]</scope>
    <source>
        <strain evidence="3 4">ATCC BAA-787</strain>
    </source>
</reference>
<evidence type="ECO:0000313" key="4">
    <source>
        <dbReference type="Proteomes" id="UP000777774"/>
    </source>
</evidence>
<dbReference type="PANTHER" id="PTHR39428:SF1">
    <property type="entry name" value="F420H(2)-DEPENDENT QUINONE REDUCTASE RV1261C"/>
    <property type="match status" value="1"/>
</dbReference>
<comment type="caution">
    <text evidence="3">The sequence shown here is derived from an EMBL/GenBank/DDBJ whole genome shotgun (WGS) entry which is preliminary data.</text>
</comment>
<proteinExistence type="inferred from homology"/>
<evidence type="ECO:0000313" key="3">
    <source>
        <dbReference type="EMBL" id="NKY38190.1"/>
    </source>
</evidence>
<keyword evidence="4" id="KW-1185">Reference proteome</keyword>
<dbReference type="Proteomes" id="UP000777774">
    <property type="component" value="Unassembled WGS sequence"/>
</dbReference>
<dbReference type="EMBL" id="JAAXOY010000007">
    <property type="protein sequence ID" value="NKY38190.1"/>
    <property type="molecule type" value="Genomic_DNA"/>
</dbReference>
<dbReference type="InterPro" id="IPR004378">
    <property type="entry name" value="F420H2_quin_Rdtase"/>
</dbReference>
<dbReference type="NCBIfam" id="TIGR00026">
    <property type="entry name" value="hi_GC_TIGR00026"/>
    <property type="match status" value="1"/>
</dbReference>
<protein>
    <submittedName>
        <fullName evidence="3">Nitroreductase family deazaflavin-dependent oxidoreductase</fullName>
    </submittedName>
</protein>
<dbReference type="InterPro" id="IPR012349">
    <property type="entry name" value="Split_barrel_FMN-bd"/>
</dbReference>
<evidence type="ECO:0000256" key="1">
    <source>
        <dbReference type="ARBA" id="ARBA00008710"/>
    </source>
</evidence>
<sequence length="160" mass="17734">MPQDSPVSSLLRRLGRTRAFARLGRAVSGLDRRIQQTTDGRWSVVGRPTLPQLVLTTTGRRSGEPRDAVLLYARDDDRFVVIGSNWGQQHHPAWSLNLLADARARVAVGGRTVDVVAHLASDAERERLLGALRAVWPGYDEYAVRSGRDLRVFVLEPVTA</sequence>
<dbReference type="SUPFAM" id="SSF50475">
    <property type="entry name" value="FMN-binding split barrel"/>
    <property type="match status" value="1"/>
</dbReference>
<comment type="catalytic activity">
    <reaction evidence="2">
        <text>oxidized coenzyme F420-(gamma-L-Glu)(n) + a quinol + H(+) = reduced coenzyme F420-(gamma-L-Glu)(n) + a quinone</text>
        <dbReference type="Rhea" id="RHEA:39663"/>
        <dbReference type="Rhea" id="RHEA-COMP:12939"/>
        <dbReference type="Rhea" id="RHEA-COMP:14378"/>
        <dbReference type="ChEBI" id="CHEBI:15378"/>
        <dbReference type="ChEBI" id="CHEBI:24646"/>
        <dbReference type="ChEBI" id="CHEBI:132124"/>
        <dbReference type="ChEBI" id="CHEBI:133980"/>
        <dbReference type="ChEBI" id="CHEBI:139511"/>
    </reaction>
</comment>
<dbReference type="PANTHER" id="PTHR39428">
    <property type="entry name" value="F420H(2)-DEPENDENT QUINONE REDUCTASE RV1261C"/>
    <property type="match status" value="1"/>
</dbReference>